<evidence type="ECO:0000313" key="1">
    <source>
        <dbReference type="EMBL" id="EFX78287.1"/>
    </source>
</evidence>
<sequence length="61" mass="6813">MDNFATPDVNKMAAKLNELESSVYQLLLKEKPTPPGLETFIGYADIKSALPSRVYVQRIAE</sequence>
<dbReference type="Proteomes" id="UP000000305">
    <property type="component" value="Unassembled WGS sequence"/>
</dbReference>
<dbReference type="KEGG" id="dpx:DAPPUDRAFT_320641"/>
<reference evidence="1 2" key="1">
    <citation type="journal article" date="2011" name="Science">
        <title>The ecoresponsive genome of Daphnia pulex.</title>
        <authorList>
            <person name="Colbourne J.K."/>
            <person name="Pfrender M.E."/>
            <person name="Gilbert D."/>
            <person name="Thomas W.K."/>
            <person name="Tucker A."/>
            <person name="Oakley T.H."/>
            <person name="Tokishita S."/>
            <person name="Aerts A."/>
            <person name="Arnold G.J."/>
            <person name="Basu M.K."/>
            <person name="Bauer D.J."/>
            <person name="Caceres C.E."/>
            <person name="Carmel L."/>
            <person name="Casola C."/>
            <person name="Choi J.H."/>
            <person name="Detter J.C."/>
            <person name="Dong Q."/>
            <person name="Dusheyko S."/>
            <person name="Eads B.D."/>
            <person name="Frohlich T."/>
            <person name="Geiler-Samerotte K.A."/>
            <person name="Gerlach D."/>
            <person name="Hatcher P."/>
            <person name="Jogdeo S."/>
            <person name="Krijgsveld J."/>
            <person name="Kriventseva E.V."/>
            <person name="Kultz D."/>
            <person name="Laforsch C."/>
            <person name="Lindquist E."/>
            <person name="Lopez J."/>
            <person name="Manak J.R."/>
            <person name="Muller J."/>
            <person name="Pangilinan J."/>
            <person name="Patwardhan R.P."/>
            <person name="Pitluck S."/>
            <person name="Pritham E.J."/>
            <person name="Rechtsteiner A."/>
            <person name="Rho M."/>
            <person name="Rogozin I.B."/>
            <person name="Sakarya O."/>
            <person name="Salamov A."/>
            <person name="Schaack S."/>
            <person name="Shapiro H."/>
            <person name="Shiga Y."/>
            <person name="Skalitzky C."/>
            <person name="Smith Z."/>
            <person name="Souvorov A."/>
            <person name="Sung W."/>
            <person name="Tang Z."/>
            <person name="Tsuchiya D."/>
            <person name="Tu H."/>
            <person name="Vos H."/>
            <person name="Wang M."/>
            <person name="Wolf Y.I."/>
            <person name="Yamagata H."/>
            <person name="Yamada T."/>
            <person name="Ye Y."/>
            <person name="Shaw J.R."/>
            <person name="Andrews J."/>
            <person name="Crease T.J."/>
            <person name="Tang H."/>
            <person name="Lucas S.M."/>
            <person name="Robertson H.M."/>
            <person name="Bork P."/>
            <person name="Koonin E.V."/>
            <person name="Zdobnov E.M."/>
            <person name="Grigoriev I.V."/>
            <person name="Lynch M."/>
            <person name="Boore J.L."/>
        </authorList>
    </citation>
    <scope>NUCLEOTIDE SEQUENCE [LARGE SCALE GENOMIC DNA]</scope>
</reference>
<dbReference type="AlphaFoldDB" id="E9GQQ7"/>
<name>E9GQQ7_DAPPU</name>
<dbReference type="InParanoid" id="E9GQQ7"/>
<protein>
    <submittedName>
        <fullName evidence="1">Uncharacterized protein</fullName>
    </submittedName>
</protein>
<evidence type="ECO:0000313" key="2">
    <source>
        <dbReference type="Proteomes" id="UP000000305"/>
    </source>
</evidence>
<gene>
    <name evidence="1" type="ORF">DAPPUDRAFT_320641</name>
</gene>
<organism evidence="1 2">
    <name type="scientific">Daphnia pulex</name>
    <name type="common">Water flea</name>
    <dbReference type="NCBI Taxonomy" id="6669"/>
    <lineage>
        <taxon>Eukaryota</taxon>
        <taxon>Metazoa</taxon>
        <taxon>Ecdysozoa</taxon>
        <taxon>Arthropoda</taxon>
        <taxon>Crustacea</taxon>
        <taxon>Branchiopoda</taxon>
        <taxon>Diplostraca</taxon>
        <taxon>Cladocera</taxon>
        <taxon>Anomopoda</taxon>
        <taxon>Daphniidae</taxon>
        <taxon>Daphnia</taxon>
    </lineage>
</organism>
<proteinExistence type="predicted"/>
<keyword evidence="2" id="KW-1185">Reference proteome</keyword>
<dbReference type="HOGENOM" id="CLU_2924940_0_0_1"/>
<dbReference type="EMBL" id="GL732558">
    <property type="protein sequence ID" value="EFX78287.1"/>
    <property type="molecule type" value="Genomic_DNA"/>
</dbReference>
<accession>E9GQQ7</accession>